<dbReference type="FunFam" id="2.40.50.140:FF:000038">
    <property type="entry name" value="Exosome complex component RRP4"/>
    <property type="match status" value="1"/>
</dbReference>
<dbReference type="InterPro" id="IPR048565">
    <property type="entry name" value="S1_RRP4"/>
</dbReference>
<organism evidence="8 9">
    <name type="scientific">Halteria grandinella</name>
    <dbReference type="NCBI Taxonomy" id="5974"/>
    <lineage>
        <taxon>Eukaryota</taxon>
        <taxon>Sar</taxon>
        <taxon>Alveolata</taxon>
        <taxon>Ciliophora</taxon>
        <taxon>Intramacronucleata</taxon>
        <taxon>Spirotrichea</taxon>
        <taxon>Stichotrichia</taxon>
        <taxon>Sporadotrichida</taxon>
        <taxon>Halteriidae</taxon>
        <taxon>Halteria</taxon>
    </lineage>
</organism>
<comment type="subcellular location">
    <subcellularLocation>
        <location evidence="1">Nucleus</location>
    </subcellularLocation>
</comment>
<reference evidence="8" key="1">
    <citation type="submission" date="2019-06" db="EMBL/GenBank/DDBJ databases">
        <authorList>
            <person name="Zheng W."/>
        </authorList>
    </citation>
    <scope>NUCLEOTIDE SEQUENCE</scope>
    <source>
        <strain evidence="8">QDHG01</strain>
    </source>
</reference>
<accession>A0A8J8NKX5</accession>
<proteinExistence type="inferred from homology"/>
<dbReference type="SUPFAM" id="SSF110324">
    <property type="entry name" value="Ribosomal L27 protein-like"/>
    <property type="match status" value="1"/>
</dbReference>
<dbReference type="InterPro" id="IPR004088">
    <property type="entry name" value="KH_dom_type_1"/>
</dbReference>
<comment type="caution">
    <text evidence="8">The sequence shown here is derived from an EMBL/GenBank/DDBJ whole genome shotgun (WGS) entry which is preliminary data.</text>
</comment>
<dbReference type="Proteomes" id="UP000785679">
    <property type="component" value="Unassembled WGS sequence"/>
</dbReference>
<dbReference type="Gene3D" id="2.40.50.100">
    <property type="match status" value="1"/>
</dbReference>
<dbReference type="GO" id="GO:0003723">
    <property type="term" value="F:RNA binding"/>
    <property type="evidence" value="ECO:0007669"/>
    <property type="project" value="UniProtKB-KW"/>
</dbReference>
<dbReference type="Pfam" id="PF21266">
    <property type="entry name" value="S1_RRP4"/>
    <property type="match status" value="1"/>
</dbReference>
<keyword evidence="9" id="KW-1185">Reference proteome</keyword>
<dbReference type="Pfam" id="PF15985">
    <property type="entry name" value="KH_6"/>
    <property type="match status" value="1"/>
</dbReference>
<dbReference type="GO" id="GO:0000177">
    <property type="term" value="C:cytoplasmic exosome (RNase complex)"/>
    <property type="evidence" value="ECO:0007669"/>
    <property type="project" value="TreeGrafter"/>
</dbReference>
<dbReference type="PANTHER" id="PTHR21321">
    <property type="entry name" value="PNAS-3 RELATED"/>
    <property type="match status" value="1"/>
</dbReference>
<sequence length="302" mass="33702">MEQLSSDGNLKVVVPGDYIDEGQGLTAGHGTFESKEEEEEDSKIYASVAGVVHYINKYVCVKPLRQAYKPDIGDVIVGRIVQVQGKSWSVDIGAYQHAVLNLTNINLPGGEQRRRNEDDQLNMRQFFREGDMISAEVQNVGTHDGRITLQTRNLKYGRLSGGFLTQIDSNYVRRSKVHIHDMGEASGCQGLSMILGVNGYVWIHQKGSEPSISPEAREKMSLLRNCVVSLEKAHIPIFKDTILKCLESASSLKAKDVIRNGERVTKEARKLVEKEVSMHMPQANMLSIGMLMGQQSEFIMNH</sequence>
<dbReference type="GO" id="GO:0000176">
    <property type="term" value="C:nuclear exosome (RNase complex)"/>
    <property type="evidence" value="ECO:0007669"/>
    <property type="project" value="TreeGrafter"/>
</dbReference>
<dbReference type="SUPFAM" id="SSF50249">
    <property type="entry name" value="Nucleic acid-binding proteins"/>
    <property type="match status" value="1"/>
</dbReference>
<evidence type="ECO:0000256" key="2">
    <source>
        <dbReference type="ARBA" id="ARBA00009155"/>
    </source>
</evidence>
<dbReference type="InterPro" id="IPR025721">
    <property type="entry name" value="Exosome_cplx_N_dom"/>
</dbReference>
<dbReference type="Gene3D" id="2.40.50.140">
    <property type="entry name" value="Nucleic acid-binding proteins"/>
    <property type="match status" value="1"/>
</dbReference>
<dbReference type="SMART" id="SM00316">
    <property type="entry name" value="S1"/>
    <property type="match status" value="1"/>
</dbReference>
<protein>
    <recommendedName>
        <fullName evidence="7">S1 motif domain-containing protein</fullName>
    </recommendedName>
</protein>
<evidence type="ECO:0000256" key="5">
    <source>
        <dbReference type="ARBA" id="ARBA00022884"/>
    </source>
</evidence>
<keyword evidence="5" id="KW-0694">RNA-binding</keyword>
<evidence type="ECO:0000256" key="6">
    <source>
        <dbReference type="ARBA" id="ARBA00023242"/>
    </source>
</evidence>
<dbReference type="InterPro" id="IPR026699">
    <property type="entry name" value="Exosome_RNA_bind1/RRP40/RRP4"/>
</dbReference>
<dbReference type="GO" id="GO:0034475">
    <property type="term" value="P:U4 snRNA 3'-end processing"/>
    <property type="evidence" value="ECO:0007669"/>
    <property type="project" value="TreeGrafter"/>
</dbReference>
<name>A0A8J8NKX5_HALGN</name>
<evidence type="ECO:0000313" key="8">
    <source>
        <dbReference type="EMBL" id="TNV76515.1"/>
    </source>
</evidence>
<comment type="similarity">
    <text evidence="2">Belongs to the RRP4 family.</text>
</comment>
<dbReference type="InterPro" id="IPR036612">
    <property type="entry name" value="KH_dom_type_1_sf"/>
</dbReference>
<keyword evidence="6" id="KW-0539">Nucleus</keyword>
<dbReference type="PANTHER" id="PTHR21321:SF4">
    <property type="entry name" value="EXOSOME COMPLEX COMPONENT RRP4"/>
    <property type="match status" value="1"/>
</dbReference>
<evidence type="ECO:0000256" key="1">
    <source>
        <dbReference type="ARBA" id="ARBA00004123"/>
    </source>
</evidence>
<dbReference type="Pfam" id="PF14382">
    <property type="entry name" value="ECR1_N"/>
    <property type="match status" value="1"/>
</dbReference>
<dbReference type="GO" id="GO:0071038">
    <property type="term" value="P:TRAMP-dependent tRNA surveillance pathway"/>
    <property type="evidence" value="ECO:0007669"/>
    <property type="project" value="TreeGrafter"/>
</dbReference>
<dbReference type="CDD" id="cd05789">
    <property type="entry name" value="S1_Rrp4"/>
    <property type="match status" value="1"/>
</dbReference>
<evidence type="ECO:0000256" key="3">
    <source>
        <dbReference type="ARBA" id="ARBA00022552"/>
    </source>
</evidence>
<dbReference type="GO" id="GO:0071034">
    <property type="term" value="P:CUT catabolic process"/>
    <property type="evidence" value="ECO:0007669"/>
    <property type="project" value="TreeGrafter"/>
</dbReference>
<dbReference type="GO" id="GO:0071035">
    <property type="term" value="P:nuclear polyadenylation-dependent rRNA catabolic process"/>
    <property type="evidence" value="ECO:0007669"/>
    <property type="project" value="TreeGrafter"/>
</dbReference>
<dbReference type="OrthoDB" id="1650at2759"/>
<dbReference type="GO" id="GO:0071051">
    <property type="term" value="P:poly(A)-dependent snoRNA 3'-end processing"/>
    <property type="evidence" value="ECO:0007669"/>
    <property type="project" value="TreeGrafter"/>
</dbReference>
<dbReference type="GO" id="GO:0000467">
    <property type="term" value="P:exonucleolytic trimming to generate mature 3'-end of 5.8S rRNA from tricistronic rRNA transcript (SSU-rRNA, 5.8S rRNA, LSU-rRNA)"/>
    <property type="evidence" value="ECO:0007669"/>
    <property type="project" value="TreeGrafter"/>
</dbReference>
<dbReference type="InterPro" id="IPR012340">
    <property type="entry name" value="NA-bd_OB-fold"/>
</dbReference>
<gene>
    <name evidence="8" type="ORF">FGO68_gene16856</name>
</gene>
<feature type="domain" description="S1 motif" evidence="7">
    <location>
        <begin position="73"/>
        <end position="152"/>
    </location>
</feature>
<evidence type="ECO:0000256" key="4">
    <source>
        <dbReference type="ARBA" id="ARBA00022835"/>
    </source>
</evidence>
<keyword evidence="4" id="KW-0271">Exosome</keyword>
<evidence type="ECO:0000259" key="7">
    <source>
        <dbReference type="PROSITE" id="PS50126"/>
    </source>
</evidence>
<dbReference type="AlphaFoldDB" id="A0A8J8NKX5"/>
<keyword evidence="3" id="KW-0698">rRNA processing</keyword>
<dbReference type="EMBL" id="RRYP01013430">
    <property type="protein sequence ID" value="TNV76515.1"/>
    <property type="molecule type" value="Genomic_DNA"/>
</dbReference>
<dbReference type="PROSITE" id="PS50126">
    <property type="entry name" value="S1"/>
    <property type="match status" value="1"/>
</dbReference>
<dbReference type="InterPro" id="IPR003029">
    <property type="entry name" value="S1_domain"/>
</dbReference>
<evidence type="ECO:0000313" key="9">
    <source>
        <dbReference type="Proteomes" id="UP000785679"/>
    </source>
</evidence>
<dbReference type="SUPFAM" id="SSF54791">
    <property type="entry name" value="Eukaryotic type KH-domain (KH-domain type I)"/>
    <property type="match status" value="1"/>
</dbReference>